<sequence>MSYPTIDSAAALQDWFRRSGVTGPLDACVGPLPGTGISLARWSRRQPDTSVQAVSPHPGCYRIAVMLEPLESQIWTGERPIWGGVIGANRFRICAPGAPSSWRQLSGCDIVNLFVPVHTVDRLRQEAGLPEGYGLSSTAYVSDRQVLDLVWKMLDAEMSAGALAPRYCDGVATALLCYLLERHAGAGAAGAGRNGLSGARLRRVLALIADNVSREIPIAEMAALCAMSESHFSREFHAAAGLPPHQYALKLRLERACEALTRSGDRMVDIALDLGFSNASHFSRAFARRYGMPPARYRQLHRAQG</sequence>
<gene>
    <name evidence="5" type="ORF">PFX98_02450</name>
</gene>
<accession>A0AA95SQW8</accession>
<dbReference type="PRINTS" id="PR00032">
    <property type="entry name" value="HTHARAC"/>
</dbReference>
<evidence type="ECO:0000256" key="1">
    <source>
        <dbReference type="ARBA" id="ARBA00023015"/>
    </source>
</evidence>
<dbReference type="SUPFAM" id="SSF46689">
    <property type="entry name" value="Homeodomain-like"/>
    <property type="match status" value="2"/>
</dbReference>
<dbReference type="PANTHER" id="PTHR46796:SF6">
    <property type="entry name" value="ARAC SUBFAMILY"/>
    <property type="match status" value="1"/>
</dbReference>
<dbReference type="PANTHER" id="PTHR46796">
    <property type="entry name" value="HTH-TYPE TRANSCRIPTIONAL ACTIVATOR RHAS-RELATED"/>
    <property type="match status" value="1"/>
</dbReference>
<dbReference type="InterPro" id="IPR050204">
    <property type="entry name" value="AraC_XylS_family_regulators"/>
</dbReference>
<name>A0AA95SQW8_9BURK</name>
<dbReference type="PROSITE" id="PS00041">
    <property type="entry name" value="HTH_ARAC_FAMILY_1"/>
    <property type="match status" value="1"/>
</dbReference>
<protein>
    <submittedName>
        <fullName evidence="5">AraC family transcriptional regulator</fullName>
    </submittedName>
</protein>
<feature type="domain" description="HTH araC/xylS-type" evidence="4">
    <location>
        <begin position="202"/>
        <end position="300"/>
    </location>
</feature>
<dbReference type="EMBL" id="CP116346">
    <property type="protein sequence ID" value="WIT12486.1"/>
    <property type="molecule type" value="Genomic_DNA"/>
</dbReference>
<dbReference type="AlphaFoldDB" id="A0AA95SQW8"/>
<evidence type="ECO:0000259" key="4">
    <source>
        <dbReference type="PROSITE" id="PS01124"/>
    </source>
</evidence>
<evidence type="ECO:0000313" key="6">
    <source>
        <dbReference type="Proteomes" id="UP001177769"/>
    </source>
</evidence>
<evidence type="ECO:0000313" key="5">
    <source>
        <dbReference type="EMBL" id="WIT12486.1"/>
    </source>
</evidence>
<dbReference type="InterPro" id="IPR018060">
    <property type="entry name" value="HTH_AraC"/>
</dbReference>
<keyword evidence="3" id="KW-0804">Transcription</keyword>
<dbReference type="InterPro" id="IPR009057">
    <property type="entry name" value="Homeodomain-like_sf"/>
</dbReference>
<evidence type="ECO:0000256" key="2">
    <source>
        <dbReference type="ARBA" id="ARBA00023125"/>
    </source>
</evidence>
<dbReference type="InterPro" id="IPR020449">
    <property type="entry name" value="Tscrpt_reg_AraC-type_HTH"/>
</dbReference>
<dbReference type="Pfam" id="PF12833">
    <property type="entry name" value="HTH_18"/>
    <property type="match status" value="1"/>
</dbReference>
<dbReference type="PROSITE" id="PS01124">
    <property type="entry name" value="HTH_ARAC_FAMILY_2"/>
    <property type="match status" value="1"/>
</dbReference>
<organism evidence="5 6">
    <name type="scientific">Paucibacter sediminis</name>
    <dbReference type="NCBI Taxonomy" id="3019553"/>
    <lineage>
        <taxon>Bacteria</taxon>
        <taxon>Pseudomonadati</taxon>
        <taxon>Pseudomonadota</taxon>
        <taxon>Betaproteobacteria</taxon>
        <taxon>Burkholderiales</taxon>
        <taxon>Sphaerotilaceae</taxon>
        <taxon>Roseateles</taxon>
    </lineage>
</organism>
<dbReference type="Gene3D" id="1.10.10.60">
    <property type="entry name" value="Homeodomain-like"/>
    <property type="match status" value="2"/>
</dbReference>
<reference evidence="5" key="1">
    <citation type="submission" date="2023-01" db="EMBL/GenBank/DDBJ databases">
        <title>Whole genome sequence of Paucibacter sp. S2-9 isolated from pond sediment.</title>
        <authorList>
            <person name="Jung J.Y."/>
        </authorList>
    </citation>
    <scope>NUCLEOTIDE SEQUENCE</scope>
    <source>
        <strain evidence="5">S2-9</strain>
    </source>
</reference>
<dbReference type="KEGG" id="pais:PFX98_02450"/>
<keyword evidence="1" id="KW-0805">Transcription regulation</keyword>
<keyword evidence="2" id="KW-0238">DNA-binding</keyword>
<dbReference type="SMART" id="SM00342">
    <property type="entry name" value="HTH_ARAC"/>
    <property type="match status" value="1"/>
</dbReference>
<dbReference type="RefSeq" id="WP_285233584.1">
    <property type="nucleotide sequence ID" value="NZ_CP116346.1"/>
</dbReference>
<dbReference type="InterPro" id="IPR018062">
    <property type="entry name" value="HTH_AraC-typ_CS"/>
</dbReference>
<dbReference type="GO" id="GO:0043565">
    <property type="term" value="F:sequence-specific DNA binding"/>
    <property type="evidence" value="ECO:0007669"/>
    <property type="project" value="InterPro"/>
</dbReference>
<keyword evidence="6" id="KW-1185">Reference proteome</keyword>
<dbReference type="Proteomes" id="UP001177769">
    <property type="component" value="Chromosome"/>
</dbReference>
<proteinExistence type="predicted"/>
<dbReference type="GO" id="GO:0003700">
    <property type="term" value="F:DNA-binding transcription factor activity"/>
    <property type="evidence" value="ECO:0007669"/>
    <property type="project" value="InterPro"/>
</dbReference>
<evidence type="ECO:0000256" key="3">
    <source>
        <dbReference type="ARBA" id="ARBA00023163"/>
    </source>
</evidence>